<feature type="compositionally biased region" description="Basic and acidic residues" evidence="4">
    <location>
        <begin position="34"/>
        <end position="52"/>
    </location>
</feature>
<gene>
    <name evidence="7" type="ORF">Mkiyose1413_31510</name>
    <name evidence="6" type="ORF">SRL2020028_23130</name>
</gene>
<dbReference type="Proteomes" id="UP001165663">
    <property type="component" value="Unassembled WGS sequence"/>
</dbReference>
<dbReference type="EMBL" id="BRZI01000023">
    <property type="protein sequence ID" value="GLD31268.1"/>
    <property type="molecule type" value="Genomic_DNA"/>
</dbReference>
<keyword evidence="8" id="KW-1185">Reference proteome</keyword>
<protein>
    <submittedName>
        <fullName evidence="7">Phage integrase</fullName>
    </submittedName>
</protein>
<dbReference type="Gene3D" id="1.10.443.10">
    <property type="entry name" value="Intergrase catalytic core"/>
    <property type="match status" value="1"/>
</dbReference>
<keyword evidence="2" id="KW-0238">DNA-binding</keyword>
<evidence type="ECO:0000313" key="7">
    <source>
        <dbReference type="EMBL" id="GLD31268.1"/>
    </source>
</evidence>
<evidence type="ECO:0000256" key="3">
    <source>
        <dbReference type="ARBA" id="ARBA00023172"/>
    </source>
</evidence>
<dbReference type="EMBL" id="BRXE01000020">
    <property type="protein sequence ID" value="GLB83057.1"/>
    <property type="molecule type" value="Genomic_DNA"/>
</dbReference>
<proteinExistence type="inferred from homology"/>
<evidence type="ECO:0000259" key="5">
    <source>
        <dbReference type="PROSITE" id="PS51898"/>
    </source>
</evidence>
<dbReference type="GO" id="GO:0015074">
    <property type="term" value="P:DNA integration"/>
    <property type="evidence" value="ECO:0007669"/>
    <property type="project" value="InterPro"/>
</dbReference>
<feature type="domain" description="Tyr recombinase" evidence="5">
    <location>
        <begin position="177"/>
        <end position="383"/>
    </location>
</feature>
<name>A0A9P3Q9K2_9MYCO</name>
<reference evidence="7" key="1">
    <citation type="submission" date="2022-08" db="EMBL/GenBank/DDBJ databases">
        <title>Mycobacterium kiyosense sp. nov., scotochromogenic slow-glowing species isolated from respiratory specimens.</title>
        <authorList>
            <person name="Fukano H."/>
            <person name="Kazumi Y."/>
            <person name="Sakagami N."/>
            <person name="Ato M."/>
            <person name="Mitarai S."/>
            <person name="Hoshino Y."/>
        </authorList>
    </citation>
    <scope>NUCLEOTIDE SEQUENCE</scope>
    <source>
        <strain evidence="7">1413</strain>
        <strain evidence="6">SRL2020-028</strain>
    </source>
</reference>
<dbReference type="Gene3D" id="1.10.150.130">
    <property type="match status" value="1"/>
</dbReference>
<dbReference type="InterPro" id="IPR011010">
    <property type="entry name" value="DNA_brk_join_enz"/>
</dbReference>
<keyword evidence="3" id="KW-0233">DNA recombination</keyword>
<dbReference type="GeneID" id="83630470"/>
<dbReference type="GO" id="GO:0003677">
    <property type="term" value="F:DNA binding"/>
    <property type="evidence" value="ECO:0007669"/>
    <property type="project" value="UniProtKB-KW"/>
</dbReference>
<evidence type="ECO:0000313" key="8">
    <source>
        <dbReference type="Proteomes" id="UP001064782"/>
    </source>
</evidence>
<dbReference type="InterPro" id="IPR010998">
    <property type="entry name" value="Integrase_recombinase_N"/>
</dbReference>
<dbReference type="RefSeq" id="WP_236978613.1">
    <property type="nucleotide sequence ID" value="NZ_BRXE01000020.1"/>
</dbReference>
<evidence type="ECO:0000256" key="4">
    <source>
        <dbReference type="SAM" id="MobiDB-lite"/>
    </source>
</evidence>
<evidence type="ECO:0000313" key="6">
    <source>
        <dbReference type="EMBL" id="GLB83057.1"/>
    </source>
</evidence>
<feature type="region of interest" description="Disordered" evidence="4">
    <location>
        <begin position="34"/>
        <end position="53"/>
    </location>
</feature>
<comment type="similarity">
    <text evidence="1">Belongs to the 'phage' integrase family.</text>
</comment>
<comment type="caution">
    <text evidence="7">The sequence shown here is derived from an EMBL/GenBank/DDBJ whole genome shotgun (WGS) entry which is preliminary data.</text>
</comment>
<dbReference type="Pfam" id="PF00589">
    <property type="entry name" value="Phage_integrase"/>
    <property type="match status" value="1"/>
</dbReference>
<dbReference type="PANTHER" id="PTHR30349:SF64">
    <property type="entry name" value="PROPHAGE INTEGRASE INTD-RELATED"/>
    <property type="match status" value="1"/>
</dbReference>
<evidence type="ECO:0000256" key="2">
    <source>
        <dbReference type="ARBA" id="ARBA00023125"/>
    </source>
</evidence>
<dbReference type="Proteomes" id="UP001064782">
    <property type="component" value="Unassembled WGS sequence"/>
</dbReference>
<dbReference type="AlphaFoldDB" id="A0A9P3Q9K2"/>
<dbReference type="SUPFAM" id="SSF56349">
    <property type="entry name" value="DNA breaking-rejoining enzymes"/>
    <property type="match status" value="1"/>
</dbReference>
<dbReference type="PANTHER" id="PTHR30349">
    <property type="entry name" value="PHAGE INTEGRASE-RELATED"/>
    <property type="match status" value="1"/>
</dbReference>
<dbReference type="GO" id="GO:0006310">
    <property type="term" value="P:DNA recombination"/>
    <property type="evidence" value="ECO:0007669"/>
    <property type="project" value="UniProtKB-KW"/>
</dbReference>
<dbReference type="InterPro" id="IPR002104">
    <property type="entry name" value="Integrase_catalytic"/>
</dbReference>
<dbReference type="InterPro" id="IPR013762">
    <property type="entry name" value="Integrase-like_cat_sf"/>
</dbReference>
<sequence>MPRQRMEPGEHGRITERVSGGKYFASTYVRDPDGVRRRVERSSEKSVEDARRNLQRHLTKRRSPLSGQLVTDRTTLGELFEVWIEGKTFEDGIKPQTAGQYRQIWGKYGVGQLGALRVTELPTSRANAHIQAVAATTSSQAGYLRIILRGMFSLAVRFDILAVNPILETKTAKLHRKPARAMTPAEFERVRAAVGAYVSRDGHAGPKPGRLLPAFIEVLAATGARPSEVLALRWSDVDLLADPPTVTISGTLVDHQRIPGKGLHRQEARKGDAPEHTVVLPRFGVEAFTALLGETGPTGPVFANRDGGWMSLCNLRRALRTALPDDLRWVTPHSFRRTVATVVRDDLGPALAQQQLSHSKLATTEAHYLQRHTRGPDVRNTLDKFASGKVAAESIRKVSSGPDSDGSSTPV</sequence>
<dbReference type="PROSITE" id="PS51898">
    <property type="entry name" value="TYR_RECOMBINASE"/>
    <property type="match status" value="1"/>
</dbReference>
<accession>A0A9P3Q9K2</accession>
<organism evidence="7 8">
    <name type="scientific">Mycobacterium kiyosense</name>
    <dbReference type="NCBI Taxonomy" id="2871094"/>
    <lineage>
        <taxon>Bacteria</taxon>
        <taxon>Bacillati</taxon>
        <taxon>Actinomycetota</taxon>
        <taxon>Actinomycetes</taxon>
        <taxon>Mycobacteriales</taxon>
        <taxon>Mycobacteriaceae</taxon>
        <taxon>Mycobacterium</taxon>
    </lineage>
</organism>
<evidence type="ECO:0000256" key="1">
    <source>
        <dbReference type="ARBA" id="ARBA00008857"/>
    </source>
</evidence>
<dbReference type="InterPro" id="IPR050090">
    <property type="entry name" value="Tyrosine_recombinase_XerCD"/>
</dbReference>